<dbReference type="eggNOG" id="KOG0101">
    <property type="taxonomic scope" value="Eukaryota"/>
</dbReference>
<evidence type="ECO:0000256" key="3">
    <source>
        <dbReference type="SAM" id="MobiDB-lite"/>
    </source>
</evidence>
<dbReference type="Gene3D" id="3.30.420.40">
    <property type="match status" value="2"/>
</dbReference>
<dbReference type="AlphaFoldDB" id="C4JZQ7"/>
<name>C4JZQ7_UNCRE</name>
<dbReference type="GO" id="GO:0005524">
    <property type="term" value="F:ATP binding"/>
    <property type="evidence" value="ECO:0007669"/>
    <property type="project" value="UniProtKB-KW"/>
</dbReference>
<evidence type="ECO:0000256" key="2">
    <source>
        <dbReference type="ARBA" id="ARBA00022840"/>
    </source>
</evidence>
<reference evidence="5" key="1">
    <citation type="journal article" date="2009" name="Genome Res.">
        <title>Comparative genomic analyses of the human fungal pathogens Coccidioides and their relatives.</title>
        <authorList>
            <person name="Sharpton T.J."/>
            <person name="Stajich J.E."/>
            <person name="Rounsley S.D."/>
            <person name="Gardner M.J."/>
            <person name="Wortman J.R."/>
            <person name="Jordar V.S."/>
            <person name="Maiti R."/>
            <person name="Kodira C.D."/>
            <person name="Neafsey D.E."/>
            <person name="Zeng Q."/>
            <person name="Hung C.-Y."/>
            <person name="McMahan C."/>
            <person name="Muszewska A."/>
            <person name="Grynberg M."/>
            <person name="Mandel M.A."/>
            <person name="Kellner E.M."/>
            <person name="Barker B.M."/>
            <person name="Galgiani J.N."/>
            <person name="Orbach M.J."/>
            <person name="Kirkland T.N."/>
            <person name="Cole G.T."/>
            <person name="Henn M.R."/>
            <person name="Birren B.W."/>
            <person name="Taylor J.W."/>
        </authorList>
    </citation>
    <scope>NUCLEOTIDE SEQUENCE [LARGE SCALE GENOMIC DNA]</scope>
    <source>
        <strain evidence="5">UAMH 1704</strain>
    </source>
</reference>
<sequence>MVHIFELGQIEPGAEDKFENSDGESEEGWVETSTSVSGKRKKKPKESARKKKRKTARSANPKPKEPQIRNRRIVGVDFGTTYSGVSLVDALDDIKGVQIIREWPGSEDHKPKIATTIAYQNGKPLWGGQVKPGMQSWSWFKLGMASKECASTEDDPLLQQAVGMSLMKCPPGKTPQTLCKDFLTGLCKHIMTNLGKEFGKALDVTPLEFVFSTPADWGEVYIEKLKRAAREAGFATKPLDGIFTIEEPTAAALLTFEHYRQKPVVQTLFEAKKNILVVDMGGGTVIRPFRVREACQGAGAMCGGTSIDREFHRLMESKYGSVFSGKSAKDISQGSQFMKEFENIKRAFDGEQREYTVCLALDRESGKGYDAELGQISLTREEICNMFRPVLENSFKLALEQIRKCKEENGNPLTAIILCGGLSDNAYVREQFQEFCKAHSEREETQVLVPPNSWSAIATGAALSRISQKPKISSHGEKVRQTYKWLEGYLALDSRGPLKGQLQLYKCKDANPPNYITSDVQLLGSLSLDFSSLLKRTGSRKLQGIKVKIGHRIRTQTGQVEFAHRINGGKPTECTKFEYEAIQESEPPAESDAGDGALDEAESDEYDDDDGLLMGW</sequence>
<keyword evidence="5" id="KW-1185">Reference proteome</keyword>
<dbReference type="InParanoid" id="C4JZQ7"/>
<keyword evidence="2" id="KW-0067">ATP-binding</keyword>
<dbReference type="Pfam" id="PF00012">
    <property type="entry name" value="HSP70"/>
    <property type="match status" value="1"/>
</dbReference>
<dbReference type="EMBL" id="CH476619">
    <property type="protein sequence ID" value="EEP82793.1"/>
    <property type="molecule type" value="Genomic_DNA"/>
</dbReference>
<dbReference type="STRING" id="336963.C4JZQ7"/>
<feature type="region of interest" description="Disordered" evidence="3">
    <location>
        <begin position="583"/>
        <end position="616"/>
    </location>
</feature>
<keyword evidence="1" id="KW-0547">Nucleotide-binding</keyword>
<dbReference type="PANTHER" id="PTHR14187">
    <property type="entry name" value="ALPHA KINASE/ELONGATION FACTOR 2 KINASE"/>
    <property type="match status" value="1"/>
</dbReference>
<dbReference type="Gene3D" id="3.90.640.10">
    <property type="entry name" value="Actin, Chain A, domain 4"/>
    <property type="match status" value="1"/>
</dbReference>
<dbReference type="RefSeq" id="XP_002582885.1">
    <property type="nucleotide sequence ID" value="XM_002582839.1"/>
</dbReference>
<dbReference type="GeneID" id="8438861"/>
<organism evidence="4 5">
    <name type="scientific">Uncinocarpus reesii (strain UAMH 1704)</name>
    <dbReference type="NCBI Taxonomy" id="336963"/>
    <lineage>
        <taxon>Eukaryota</taxon>
        <taxon>Fungi</taxon>
        <taxon>Dikarya</taxon>
        <taxon>Ascomycota</taxon>
        <taxon>Pezizomycotina</taxon>
        <taxon>Eurotiomycetes</taxon>
        <taxon>Eurotiomycetidae</taxon>
        <taxon>Onygenales</taxon>
        <taxon>Onygenaceae</taxon>
        <taxon>Uncinocarpus</taxon>
    </lineage>
</organism>
<feature type="region of interest" description="Disordered" evidence="3">
    <location>
        <begin position="1"/>
        <end position="69"/>
    </location>
</feature>
<proteinExistence type="predicted"/>
<evidence type="ECO:0000256" key="1">
    <source>
        <dbReference type="ARBA" id="ARBA00022741"/>
    </source>
</evidence>
<feature type="compositionally biased region" description="Basic residues" evidence="3">
    <location>
        <begin position="38"/>
        <end position="56"/>
    </location>
</feature>
<dbReference type="Proteomes" id="UP000002058">
    <property type="component" value="Unassembled WGS sequence"/>
</dbReference>
<dbReference type="OMA" id="ITKHRAI"/>
<evidence type="ECO:0000313" key="4">
    <source>
        <dbReference type="EMBL" id="EEP82793.1"/>
    </source>
</evidence>
<dbReference type="InterPro" id="IPR013126">
    <property type="entry name" value="Hsp_70_fam"/>
</dbReference>
<evidence type="ECO:0000313" key="5">
    <source>
        <dbReference type="Proteomes" id="UP000002058"/>
    </source>
</evidence>
<dbReference type="VEuPathDB" id="FungiDB:UREG_07658"/>
<dbReference type="KEGG" id="ure:UREG_07658"/>
<dbReference type="InterPro" id="IPR043129">
    <property type="entry name" value="ATPase_NBD"/>
</dbReference>
<dbReference type="OrthoDB" id="2963168at2759"/>
<dbReference type="CDD" id="cd10170">
    <property type="entry name" value="ASKHA_NBD_HSP70"/>
    <property type="match status" value="1"/>
</dbReference>
<dbReference type="SUPFAM" id="SSF53067">
    <property type="entry name" value="Actin-like ATPase domain"/>
    <property type="match status" value="2"/>
</dbReference>
<evidence type="ECO:0008006" key="6">
    <source>
        <dbReference type="Google" id="ProtNLM"/>
    </source>
</evidence>
<protein>
    <recommendedName>
        <fullName evidence="6">Hsp70-like protein</fullName>
    </recommendedName>
</protein>
<gene>
    <name evidence="4" type="ORF">UREG_07658</name>
</gene>
<dbReference type="PANTHER" id="PTHR14187:SF81">
    <property type="entry name" value="HSP70 FAMILY PROTEIN (AFU_ORTHOLOGUE AFUA_4G14040)"/>
    <property type="match status" value="1"/>
</dbReference>
<accession>C4JZQ7</accession>
<dbReference type="GO" id="GO:0140662">
    <property type="term" value="F:ATP-dependent protein folding chaperone"/>
    <property type="evidence" value="ECO:0007669"/>
    <property type="project" value="InterPro"/>
</dbReference>
<dbReference type="HOGENOM" id="CLU_009958_6_5_1"/>